<keyword evidence="4" id="KW-1185">Reference proteome</keyword>
<gene>
    <name evidence="3" type="ORF">GCM10011360_34540</name>
</gene>
<dbReference type="InterPro" id="IPR037138">
    <property type="entry name" value="His_deacetylse_dom_sf"/>
</dbReference>
<dbReference type="PANTHER" id="PTHR10625:SF10">
    <property type="entry name" value="HISTONE DEACETYLASE HDAC1"/>
    <property type="match status" value="1"/>
</dbReference>
<dbReference type="PANTHER" id="PTHR10625">
    <property type="entry name" value="HISTONE DEACETYLASE HDAC1-RELATED"/>
    <property type="match status" value="1"/>
</dbReference>
<dbReference type="Proteomes" id="UP000612855">
    <property type="component" value="Unassembled WGS sequence"/>
</dbReference>
<evidence type="ECO:0000256" key="1">
    <source>
        <dbReference type="ARBA" id="ARBA00005947"/>
    </source>
</evidence>
<name>A0A917ADM0_9RHOB</name>
<dbReference type="AlphaFoldDB" id="A0A917ADM0"/>
<dbReference type="InterPro" id="IPR023801">
    <property type="entry name" value="His_deacetylse_dom"/>
</dbReference>
<dbReference type="SUPFAM" id="SSF52768">
    <property type="entry name" value="Arginase/deacetylase"/>
    <property type="match status" value="1"/>
</dbReference>
<dbReference type="Gene3D" id="3.40.800.20">
    <property type="entry name" value="Histone deacetylase domain"/>
    <property type="match status" value="1"/>
</dbReference>
<dbReference type="CDD" id="cd11599">
    <property type="entry name" value="HDAC_classII_2"/>
    <property type="match status" value="1"/>
</dbReference>
<dbReference type="InterPro" id="IPR023696">
    <property type="entry name" value="Ureohydrolase_dom_sf"/>
</dbReference>
<evidence type="ECO:0000313" key="3">
    <source>
        <dbReference type="EMBL" id="GGE44419.1"/>
    </source>
</evidence>
<dbReference type="PRINTS" id="PR01270">
    <property type="entry name" value="HDASUPER"/>
</dbReference>
<comment type="caution">
    <text evidence="3">The sequence shown here is derived from an EMBL/GenBank/DDBJ whole genome shotgun (WGS) entry which is preliminary data.</text>
</comment>
<protein>
    <submittedName>
        <fullName evidence="3">Acetoin utilization protein</fullName>
    </submittedName>
</protein>
<accession>A0A917ADM0</accession>
<dbReference type="EMBL" id="BMFJ01000002">
    <property type="protein sequence ID" value="GGE44419.1"/>
    <property type="molecule type" value="Genomic_DNA"/>
</dbReference>
<dbReference type="GO" id="GO:0004407">
    <property type="term" value="F:histone deacetylase activity"/>
    <property type="evidence" value="ECO:0007669"/>
    <property type="project" value="TreeGrafter"/>
</dbReference>
<reference evidence="4" key="1">
    <citation type="journal article" date="2019" name="Int. J. Syst. Evol. Microbiol.">
        <title>The Global Catalogue of Microorganisms (GCM) 10K type strain sequencing project: providing services to taxonomists for standard genome sequencing and annotation.</title>
        <authorList>
            <consortium name="The Broad Institute Genomics Platform"/>
            <consortium name="The Broad Institute Genome Sequencing Center for Infectious Disease"/>
            <person name="Wu L."/>
            <person name="Ma J."/>
        </authorList>
    </citation>
    <scope>NUCLEOTIDE SEQUENCE [LARGE SCALE GENOMIC DNA]</scope>
    <source>
        <strain evidence="4">CGMCC 1.12664</strain>
    </source>
</reference>
<dbReference type="RefSeq" id="WP_188479063.1">
    <property type="nucleotide sequence ID" value="NZ_BMFJ01000002.1"/>
</dbReference>
<dbReference type="Pfam" id="PF00850">
    <property type="entry name" value="Hist_deacetyl"/>
    <property type="match status" value="1"/>
</dbReference>
<evidence type="ECO:0000313" key="4">
    <source>
        <dbReference type="Proteomes" id="UP000612855"/>
    </source>
</evidence>
<dbReference type="InterPro" id="IPR000286">
    <property type="entry name" value="HDACs"/>
</dbReference>
<dbReference type="GO" id="GO:0040029">
    <property type="term" value="P:epigenetic regulation of gene expression"/>
    <property type="evidence" value="ECO:0007669"/>
    <property type="project" value="TreeGrafter"/>
</dbReference>
<organism evidence="3 4">
    <name type="scientific">Primorskyibacter flagellatus</name>
    <dbReference type="NCBI Taxonomy" id="1387277"/>
    <lineage>
        <taxon>Bacteria</taxon>
        <taxon>Pseudomonadati</taxon>
        <taxon>Pseudomonadota</taxon>
        <taxon>Alphaproteobacteria</taxon>
        <taxon>Rhodobacterales</taxon>
        <taxon>Roseobacteraceae</taxon>
        <taxon>Primorskyibacter</taxon>
    </lineage>
</organism>
<evidence type="ECO:0000259" key="2">
    <source>
        <dbReference type="Pfam" id="PF00850"/>
    </source>
</evidence>
<comment type="similarity">
    <text evidence="1">Belongs to the histone deacetylase family.</text>
</comment>
<proteinExistence type="inferred from homology"/>
<feature type="domain" description="Histone deacetylase" evidence="2">
    <location>
        <begin position="20"/>
        <end position="303"/>
    </location>
</feature>
<sequence>MTTALLTHPDCHGHINPEGHPEQVARLHEVLKALHGKDLLRKEAPLADDASLLLCHPQAHLDALNAAAPDTGTLQLDADTYMTPGSLTAAYRAAGGAVRAVDMVMGGEAANVFVACRPPGHHAETERPMGFCLFGNVAVAARHALEVHGLKRVAIVDFDVHHGNGTQDLLWDEGRALFISTHQMPLYPGTGAQHERGAHGQITNIPLSAGTDGGLYRKILTNRIIPLIEAFEPEMLFLSAGFDAHKDDPLASIDLSTEDFGWITQELAALAGRVCGGRVVSCLEGGYNLPALAASAAAHVDALIAAGAR</sequence>